<reference evidence="2 3" key="1">
    <citation type="submission" date="2018-03" db="EMBL/GenBank/DDBJ databases">
        <title>Genomic Encyclopedia of Archaeal and Bacterial Type Strains, Phase II (KMG-II): from individual species to whole genera.</title>
        <authorList>
            <person name="Goeker M."/>
        </authorList>
    </citation>
    <scope>NUCLEOTIDE SEQUENCE [LARGE SCALE GENOMIC DNA]</scope>
    <source>
        <strain evidence="2 3">DSM 100214</strain>
    </source>
</reference>
<organism evidence="2 3">
    <name type="scientific">Dysgonomonas alginatilytica</name>
    <dbReference type="NCBI Taxonomy" id="1605892"/>
    <lineage>
        <taxon>Bacteria</taxon>
        <taxon>Pseudomonadati</taxon>
        <taxon>Bacteroidota</taxon>
        <taxon>Bacteroidia</taxon>
        <taxon>Bacteroidales</taxon>
        <taxon>Dysgonomonadaceae</taxon>
        <taxon>Dysgonomonas</taxon>
    </lineage>
</organism>
<proteinExistence type="predicted"/>
<dbReference type="AlphaFoldDB" id="A0A2V3PZT3"/>
<name>A0A2V3PZT3_9BACT</name>
<feature type="signal peptide" evidence="1">
    <location>
        <begin position="1"/>
        <end position="24"/>
    </location>
</feature>
<dbReference type="EMBL" id="QICL01000002">
    <property type="protein sequence ID" value="PXV68045.1"/>
    <property type="molecule type" value="Genomic_DNA"/>
</dbReference>
<evidence type="ECO:0000313" key="2">
    <source>
        <dbReference type="EMBL" id="PXV68045.1"/>
    </source>
</evidence>
<protein>
    <submittedName>
        <fullName evidence="2">Uncharacterized protein</fullName>
    </submittedName>
</protein>
<feature type="chain" id="PRO_5016163980" evidence="1">
    <location>
        <begin position="25"/>
        <end position="230"/>
    </location>
</feature>
<keyword evidence="3" id="KW-1185">Reference proteome</keyword>
<keyword evidence="1" id="KW-0732">Signal</keyword>
<dbReference type="Proteomes" id="UP000247973">
    <property type="component" value="Unassembled WGS sequence"/>
</dbReference>
<evidence type="ECO:0000313" key="3">
    <source>
        <dbReference type="Proteomes" id="UP000247973"/>
    </source>
</evidence>
<sequence length="230" mass="25089">MKIRMKVKLFFSIVLILSTMTAYSQVGIGKTTSSATLDVAAVTDGSIADGFIGPRLTGNQLTAKNAQYGADQNATLVYVTEVASATTGKTKNVKTIGYYFYDATAESGTGLWVAFADSSKEQFYIPTILLPTDMYSLPDANYTAPSTNRFTVNLYNIYKDQLGTPKASSNPISSLRTGTVASDYHYFVLYYDTSVFTSVSVTAAGILTYYLVSGYTPTEKTFMNIVFREK</sequence>
<evidence type="ECO:0000256" key="1">
    <source>
        <dbReference type="SAM" id="SignalP"/>
    </source>
</evidence>
<comment type="caution">
    <text evidence="2">The sequence shown here is derived from an EMBL/GenBank/DDBJ whole genome shotgun (WGS) entry which is preliminary data.</text>
</comment>
<accession>A0A2V3PZT3</accession>
<gene>
    <name evidence="2" type="ORF">CLV62_10275</name>
</gene>